<gene>
    <name evidence="1" type="ORF">CBW57_01395</name>
</gene>
<dbReference type="SUPFAM" id="SSF63825">
    <property type="entry name" value="YWTD domain"/>
    <property type="match status" value="1"/>
</dbReference>
<name>A0A209AD47_YERIN</name>
<organism evidence="1 2">
    <name type="scientific">Yersinia intermedia</name>
    <dbReference type="NCBI Taxonomy" id="631"/>
    <lineage>
        <taxon>Bacteria</taxon>
        <taxon>Pseudomonadati</taxon>
        <taxon>Pseudomonadota</taxon>
        <taxon>Gammaproteobacteria</taxon>
        <taxon>Enterobacterales</taxon>
        <taxon>Yersiniaceae</taxon>
        <taxon>Yersinia</taxon>
    </lineage>
</organism>
<sequence length="292" mass="33488">MRNSTSILISIIFTLINLGAKAEIIDSNNPYNHNKSNTPTSINCYLSPEHKIMQTFYIDVHKNTVWLTYDNEKRNHQIIETYDKNKNLLDRQDYSGESSIGHLDGIYIDDDIIYATDKYTNPSIIKLKNKKIISRLQYPKNIIGNQVLAIDRNKKNNFILWATEDKSKNKIIYVGKFDKENENIKNLYISKIVYPQSAVLQGLVLSNDTAYALTGSPNAPVILYSWNISSGDLIEKNILNFNLDKFGDNLKYEPEGLNIITDKNNKKKLLIGLTINTTQNKTFNCIVTYSNY</sequence>
<evidence type="ECO:0000313" key="1">
    <source>
        <dbReference type="EMBL" id="OVZ90650.1"/>
    </source>
</evidence>
<reference evidence="1 2" key="1">
    <citation type="submission" date="2017-05" db="EMBL/GenBank/DDBJ databases">
        <title>Whole genome sequencing of Yersinia kristensenii.</title>
        <authorList>
            <person name="Campioni F."/>
        </authorList>
    </citation>
    <scope>NUCLEOTIDE SEQUENCE [LARGE SCALE GENOMIC DNA]</scope>
    <source>
        <strain evidence="1 2">CFSAN060536</strain>
    </source>
</reference>
<dbReference type="AlphaFoldDB" id="A0A209AD47"/>
<dbReference type="Proteomes" id="UP000196440">
    <property type="component" value="Unassembled WGS sequence"/>
</dbReference>
<protein>
    <submittedName>
        <fullName evidence="1">Uncharacterized protein</fullName>
    </submittedName>
</protein>
<evidence type="ECO:0000313" key="2">
    <source>
        <dbReference type="Proteomes" id="UP000196440"/>
    </source>
</evidence>
<accession>A0A209AD47</accession>
<comment type="caution">
    <text evidence="1">The sequence shown here is derived from an EMBL/GenBank/DDBJ whole genome shotgun (WGS) entry which is preliminary data.</text>
</comment>
<dbReference type="RefSeq" id="WP_087815205.1">
    <property type="nucleotide sequence ID" value="NZ_CBCPKE010000013.1"/>
</dbReference>
<proteinExistence type="predicted"/>
<dbReference type="EMBL" id="NHOI01000001">
    <property type="protein sequence ID" value="OVZ90650.1"/>
    <property type="molecule type" value="Genomic_DNA"/>
</dbReference>